<name>A0ABV0I1R7_9LACO</name>
<dbReference type="InterPro" id="IPR049458">
    <property type="entry name" value="EpsG-like"/>
</dbReference>
<comment type="caution">
    <text evidence="2">The sequence shown here is derived from an EMBL/GenBank/DDBJ whole genome shotgun (WGS) entry which is preliminary data.</text>
</comment>
<feature type="transmembrane region" description="Helical" evidence="1">
    <location>
        <begin position="259"/>
        <end position="277"/>
    </location>
</feature>
<dbReference type="RefSeq" id="WP_347985197.1">
    <property type="nucleotide sequence ID" value="NZ_JBCNVT010000001.1"/>
</dbReference>
<accession>A0ABV0I1R7</accession>
<reference evidence="2 3" key="1">
    <citation type="submission" date="2024-04" db="EMBL/GenBank/DDBJ databases">
        <title>Limosilactobacillus allomucosae sp. nov., a novel species isolated from wild boar faecal samples as potential probiotics for domestic pigs.</title>
        <authorList>
            <person name="Chen B."/>
        </authorList>
    </citation>
    <scope>NUCLEOTIDE SEQUENCE [LARGE SCALE GENOMIC DNA]</scope>
    <source>
        <strain evidence="2 3">WILCCON 0055</strain>
    </source>
</reference>
<evidence type="ECO:0000256" key="1">
    <source>
        <dbReference type="SAM" id="Phobius"/>
    </source>
</evidence>
<dbReference type="EMBL" id="JBCNVT010000001">
    <property type="protein sequence ID" value="MEO5285120.1"/>
    <property type="molecule type" value="Genomic_DNA"/>
</dbReference>
<feature type="transmembrane region" description="Helical" evidence="1">
    <location>
        <begin position="184"/>
        <end position="206"/>
    </location>
</feature>
<keyword evidence="1" id="KW-1133">Transmembrane helix</keyword>
<sequence length="367" mass="42592">MTVYIILLILVFIYGLILLIKPNNKNMKKVFLLLSFFSFTLILGLRGGSVGEDTLHYINIFNNANNVSLKDIFTSPGFRVGYFTDYYGYTDTIEGGFLVWCKFIRLFSDNPQVYLFLTASITCFFFAKFIYDNCKDEDVFLPTMIYLCESTFMVSFNLVREMMACAIAMQAYKYLKQKKIGMPLLIILIAASIHNTALIALLFIPIMVLTPKNKIRDFNIAVVLAILLPIISLSSQNLIVKLFPRYTSYFTINYWQNTMGKSMIFIVIEILAIFIMYNQKFIVPYSARLSVMVMIYIAFEIAGLKVVMLSRIGLYFREYLILFFNKLLFYYDDRNKLVVKLGLLILLIAFYLSYASAESRSYVFFWN</sequence>
<gene>
    <name evidence="2" type="ORF">AAVZ08_00450</name>
</gene>
<evidence type="ECO:0000313" key="3">
    <source>
        <dbReference type="Proteomes" id="UP001456307"/>
    </source>
</evidence>
<feature type="transmembrane region" description="Helical" evidence="1">
    <location>
        <begin position="113"/>
        <end position="131"/>
    </location>
</feature>
<dbReference type="Proteomes" id="UP001456307">
    <property type="component" value="Unassembled WGS sequence"/>
</dbReference>
<keyword evidence="1" id="KW-0472">Membrane</keyword>
<feature type="transmembrane region" description="Helical" evidence="1">
    <location>
        <begin position="218"/>
        <end position="239"/>
    </location>
</feature>
<protein>
    <submittedName>
        <fullName evidence="2">EpsG family protein</fullName>
    </submittedName>
</protein>
<feature type="transmembrane region" description="Helical" evidence="1">
    <location>
        <begin position="289"/>
        <end position="308"/>
    </location>
</feature>
<keyword evidence="3" id="KW-1185">Reference proteome</keyword>
<dbReference type="Pfam" id="PF14897">
    <property type="entry name" value="EpsG"/>
    <property type="match status" value="1"/>
</dbReference>
<feature type="transmembrane region" description="Helical" evidence="1">
    <location>
        <begin position="30"/>
        <end position="48"/>
    </location>
</feature>
<evidence type="ECO:0000313" key="2">
    <source>
        <dbReference type="EMBL" id="MEO5285120.1"/>
    </source>
</evidence>
<feature type="transmembrane region" description="Helical" evidence="1">
    <location>
        <begin position="6"/>
        <end position="23"/>
    </location>
</feature>
<proteinExistence type="predicted"/>
<keyword evidence="1" id="KW-0812">Transmembrane</keyword>
<feature type="transmembrane region" description="Helical" evidence="1">
    <location>
        <begin position="338"/>
        <end position="357"/>
    </location>
</feature>
<organism evidence="2 3">
    <name type="scientific">Limosilactobacillus allomucosae</name>
    <dbReference type="NCBI Taxonomy" id="3142938"/>
    <lineage>
        <taxon>Bacteria</taxon>
        <taxon>Bacillati</taxon>
        <taxon>Bacillota</taxon>
        <taxon>Bacilli</taxon>
        <taxon>Lactobacillales</taxon>
        <taxon>Lactobacillaceae</taxon>
        <taxon>Limosilactobacillus</taxon>
    </lineage>
</organism>